<evidence type="ECO:0000256" key="3">
    <source>
        <dbReference type="ARBA" id="ARBA00022475"/>
    </source>
</evidence>
<dbReference type="KEGG" id="cyc:PCC7424_1103"/>
<dbReference type="InterPro" id="IPR037185">
    <property type="entry name" value="EmrE-like"/>
</dbReference>
<dbReference type="EMBL" id="CP001291">
    <property type="protein sequence ID" value="ACK69554.1"/>
    <property type="molecule type" value="Genomic_DNA"/>
</dbReference>
<feature type="transmembrane region" description="Helical" evidence="7">
    <location>
        <begin position="277"/>
        <end position="296"/>
    </location>
</feature>
<organism evidence="9 10">
    <name type="scientific">Gloeothece citriformis (strain PCC 7424)</name>
    <name type="common">Cyanothece sp. (strain PCC 7424)</name>
    <dbReference type="NCBI Taxonomy" id="65393"/>
    <lineage>
        <taxon>Bacteria</taxon>
        <taxon>Bacillati</taxon>
        <taxon>Cyanobacteriota</taxon>
        <taxon>Cyanophyceae</taxon>
        <taxon>Oscillatoriophycideae</taxon>
        <taxon>Chroococcales</taxon>
        <taxon>Aphanothecaceae</taxon>
        <taxon>Gloeothece</taxon>
        <taxon>Gloeothece citriformis</taxon>
    </lineage>
</organism>
<keyword evidence="10" id="KW-1185">Reference proteome</keyword>
<evidence type="ECO:0000313" key="9">
    <source>
        <dbReference type="EMBL" id="ACK69554.1"/>
    </source>
</evidence>
<evidence type="ECO:0000256" key="4">
    <source>
        <dbReference type="ARBA" id="ARBA00022692"/>
    </source>
</evidence>
<feature type="transmembrane region" description="Helical" evidence="7">
    <location>
        <begin position="302"/>
        <end position="320"/>
    </location>
</feature>
<dbReference type="eggNOG" id="COG0697">
    <property type="taxonomic scope" value="Bacteria"/>
</dbReference>
<dbReference type="SUPFAM" id="SSF103481">
    <property type="entry name" value="Multidrug resistance efflux transporter EmrE"/>
    <property type="match status" value="2"/>
</dbReference>
<keyword evidence="6 7" id="KW-0472">Membrane</keyword>
<dbReference type="RefSeq" id="WP_012598500.1">
    <property type="nucleotide sequence ID" value="NC_011729.1"/>
</dbReference>
<sequence>MQRGVSYLIYRLSQVSGRVYLIIAVLIFAAANSVTRKLTDLGALHLIEGRNPFSFCNILFVGNICAFFTLWVVYRQQLSKSNFRQLSYKNWFGLMGVSIFAGVLAPSLIFLALERTAVNNVILIGRIETFIILALSVFVLKDRVNFWGVAGSIVSFIGVILTIFLQSPSGNEVNMGGFQIGAGELMTAAAALASAVANIISRVTLAQVSLGFFNLVKTILSTIIFFVIVLKLFGPHHFVDVFYPALWQWMFIYGAVIVVGGQLCWFAGLKRTTGSEVALASSFYPLAGVIAAYLILGEAPTMAQYVGGIVILIGIILSVLGERYRQPEAKNLPISSAQQEIDKETEMGFRGI</sequence>
<feature type="transmembrane region" description="Helical" evidence="7">
    <location>
        <begin position="177"/>
        <end position="200"/>
    </location>
</feature>
<feature type="transmembrane region" description="Helical" evidence="7">
    <location>
        <begin position="94"/>
        <end position="113"/>
    </location>
</feature>
<feature type="domain" description="EamA" evidence="8">
    <location>
        <begin position="183"/>
        <end position="319"/>
    </location>
</feature>
<feature type="transmembrane region" description="Helical" evidence="7">
    <location>
        <begin position="246"/>
        <end position="265"/>
    </location>
</feature>
<evidence type="ECO:0000259" key="8">
    <source>
        <dbReference type="Pfam" id="PF00892"/>
    </source>
</evidence>
<reference evidence="10" key="1">
    <citation type="journal article" date="2011" name="MBio">
        <title>Novel metabolic attributes of the genus Cyanothece, comprising a group of unicellular nitrogen-fixing Cyanobacteria.</title>
        <authorList>
            <person name="Bandyopadhyay A."/>
            <person name="Elvitigala T."/>
            <person name="Welsh E."/>
            <person name="Stockel J."/>
            <person name="Liberton M."/>
            <person name="Min H."/>
            <person name="Sherman L.A."/>
            <person name="Pakrasi H.B."/>
        </authorList>
    </citation>
    <scope>NUCLEOTIDE SEQUENCE [LARGE SCALE GENOMIC DNA]</scope>
    <source>
        <strain evidence="10">PCC 7424</strain>
    </source>
</reference>
<dbReference type="STRING" id="65393.PCC7424_1103"/>
<proteinExistence type="inferred from homology"/>
<accession>B7KJV5</accession>
<feature type="transmembrane region" description="Helical" evidence="7">
    <location>
        <begin position="212"/>
        <end position="234"/>
    </location>
</feature>
<comment type="subcellular location">
    <subcellularLocation>
        <location evidence="1">Cell membrane</location>
        <topology evidence="1">Multi-pass membrane protein</topology>
    </subcellularLocation>
</comment>
<dbReference type="OrthoDB" id="505666at2"/>
<feature type="transmembrane region" description="Helical" evidence="7">
    <location>
        <begin position="146"/>
        <end position="165"/>
    </location>
</feature>
<keyword evidence="5 7" id="KW-1133">Transmembrane helix</keyword>
<feature type="domain" description="EamA" evidence="8">
    <location>
        <begin position="17"/>
        <end position="163"/>
    </location>
</feature>
<dbReference type="HOGENOM" id="CLU_067329_0_0_3"/>
<dbReference type="PANTHER" id="PTHR32322:SF18">
    <property type="entry name" value="S-ADENOSYLMETHIONINE_S-ADENOSYLHOMOCYSTEINE TRANSPORTER"/>
    <property type="match status" value="1"/>
</dbReference>
<comment type="similarity">
    <text evidence="2">Belongs to the EamA transporter family.</text>
</comment>
<evidence type="ECO:0000313" key="10">
    <source>
        <dbReference type="Proteomes" id="UP000002384"/>
    </source>
</evidence>
<feature type="transmembrane region" description="Helical" evidence="7">
    <location>
        <begin position="119"/>
        <end position="139"/>
    </location>
</feature>
<name>B7KJV5_GLOC7</name>
<evidence type="ECO:0000256" key="1">
    <source>
        <dbReference type="ARBA" id="ARBA00004651"/>
    </source>
</evidence>
<dbReference type="InterPro" id="IPR000620">
    <property type="entry name" value="EamA_dom"/>
</dbReference>
<dbReference type="AlphaFoldDB" id="B7KJV5"/>
<dbReference type="GO" id="GO:0005886">
    <property type="term" value="C:plasma membrane"/>
    <property type="evidence" value="ECO:0007669"/>
    <property type="project" value="UniProtKB-SubCell"/>
</dbReference>
<evidence type="ECO:0000256" key="2">
    <source>
        <dbReference type="ARBA" id="ARBA00007362"/>
    </source>
</evidence>
<feature type="transmembrane region" description="Helical" evidence="7">
    <location>
        <begin position="52"/>
        <end position="74"/>
    </location>
</feature>
<protein>
    <recommendedName>
        <fullName evidence="8">EamA domain-containing protein</fullName>
    </recommendedName>
</protein>
<dbReference type="PANTHER" id="PTHR32322">
    <property type="entry name" value="INNER MEMBRANE TRANSPORTER"/>
    <property type="match status" value="1"/>
</dbReference>
<evidence type="ECO:0000256" key="7">
    <source>
        <dbReference type="SAM" id="Phobius"/>
    </source>
</evidence>
<feature type="transmembrane region" description="Helical" evidence="7">
    <location>
        <begin position="12"/>
        <end position="32"/>
    </location>
</feature>
<gene>
    <name evidence="9" type="ordered locus">PCC7424_1103</name>
</gene>
<dbReference type="Pfam" id="PF00892">
    <property type="entry name" value="EamA"/>
    <property type="match status" value="2"/>
</dbReference>
<keyword evidence="4 7" id="KW-0812">Transmembrane</keyword>
<keyword evidence="3" id="KW-1003">Cell membrane</keyword>
<evidence type="ECO:0000256" key="5">
    <source>
        <dbReference type="ARBA" id="ARBA00022989"/>
    </source>
</evidence>
<dbReference type="InterPro" id="IPR050638">
    <property type="entry name" value="AA-Vitamin_Transporters"/>
</dbReference>
<dbReference type="Proteomes" id="UP000002384">
    <property type="component" value="Chromosome"/>
</dbReference>
<evidence type="ECO:0000256" key="6">
    <source>
        <dbReference type="ARBA" id="ARBA00023136"/>
    </source>
</evidence>